<accession>A0ACB8RDW5</accession>
<protein>
    <submittedName>
        <fullName evidence="1">Uncharacterized protein</fullName>
    </submittedName>
</protein>
<proteinExistence type="predicted"/>
<comment type="caution">
    <text evidence="1">The sequence shown here is derived from an EMBL/GenBank/DDBJ whole genome shotgun (WGS) entry which is preliminary data.</text>
</comment>
<dbReference type="EMBL" id="MU276104">
    <property type="protein sequence ID" value="KAI0041745.1"/>
    <property type="molecule type" value="Genomic_DNA"/>
</dbReference>
<evidence type="ECO:0000313" key="1">
    <source>
        <dbReference type="EMBL" id="KAI0041745.1"/>
    </source>
</evidence>
<gene>
    <name evidence="1" type="ORF">FA95DRAFT_653734</name>
</gene>
<reference evidence="1" key="2">
    <citation type="journal article" date="2022" name="New Phytol.">
        <title>Evolutionary transition to the ectomycorrhizal habit in the genomes of a hyperdiverse lineage of mushroom-forming fungi.</title>
        <authorList>
            <person name="Looney B."/>
            <person name="Miyauchi S."/>
            <person name="Morin E."/>
            <person name="Drula E."/>
            <person name="Courty P.E."/>
            <person name="Kohler A."/>
            <person name="Kuo A."/>
            <person name="LaButti K."/>
            <person name="Pangilinan J."/>
            <person name="Lipzen A."/>
            <person name="Riley R."/>
            <person name="Andreopoulos W."/>
            <person name="He G."/>
            <person name="Johnson J."/>
            <person name="Nolan M."/>
            <person name="Tritt A."/>
            <person name="Barry K.W."/>
            <person name="Grigoriev I.V."/>
            <person name="Nagy L.G."/>
            <person name="Hibbett D."/>
            <person name="Henrissat B."/>
            <person name="Matheny P.B."/>
            <person name="Labbe J."/>
            <person name="Martin F.M."/>
        </authorList>
    </citation>
    <scope>NUCLEOTIDE SEQUENCE</scope>
    <source>
        <strain evidence="1">FP105234-sp</strain>
    </source>
</reference>
<reference evidence="1" key="1">
    <citation type="submission" date="2021-02" db="EMBL/GenBank/DDBJ databases">
        <authorList>
            <consortium name="DOE Joint Genome Institute"/>
            <person name="Ahrendt S."/>
            <person name="Looney B.P."/>
            <person name="Miyauchi S."/>
            <person name="Morin E."/>
            <person name="Drula E."/>
            <person name="Courty P.E."/>
            <person name="Chicoki N."/>
            <person name="Fauchery L."/>
            <person name="Kohler A."/>
            <person name="Kuo A."/>
            <person name="Labutti K."/>
            <person name="Pangilinan J."/>
            <person name="Lipzen A."/>
            <person name="Riley R."/>
            <person name="Andreopoulos W."/>
            <person name="He G."/>
            <person name="Johnson J."/>
            <person name="Barry K.W."/>
            <person name="Grigoriev I.V."/>
            <person name="Nagy L."/>
            <person name="Hibbett D."/>
            <person name="Henrissat B."/>
            <person name="Matheny P.B."/>
            <person name="Labbe J."/>
            <person name="Martin F."/>
        </authorList>
    </citation>
    <scope>NUCLEOTIDE SEQUENCE</scope>
    <source>
        <strain evidence="1">FP105234-sp</strain>
    </source>
</reference>
<sequence>MVVYAFPGCRRSPLLQTSADLQSNTAVNAYSPSPSTRSQSDELPASVCRRHAAGHTRSAASTNLPWTPRGIFAWPLESGRSHTHRYLRLGCRCPRSQHTEHRTPRYGFVGHRVHIRHAASVLRGIQSVRRALVPRPFSPTSRYLLKANRVGQDPGTETRFHQAEGVRESESGPRPSSTSPSHFAHVLLYFHISNATNLTRSVCFCHLPSSHGK</sequence>
<organism evidence="1 2">
    <name type="scientific">Auriscalpium vulgare</name>
    <dbReference type="NCBI Taxonomy" id="40419"/>
    <lineage>
        <taxon>Eukaryota</taxon>
        <taxon>Fungi</taxon>
        <taxon>Dikarya</taxon>
        <taxon>Basidiomycota</taxon>
        <taxon>Agaricomycotina</taxon>
        <taxon>Agaricomycetes</taxon>
        <taxon>Russulales</taxon>
        <taxon>Auriscalpiaceae</taxon>
        <taxon>Auriscalpium</taxon>
    </lineage>
</organism>
<evidence type="ECO:0000313" key="2">
    <source>
        <dbReference type="Proteomes" id="UP000814033"/>
    </source>
</evidence>
<dbReference type="Proteomes" id="UP000814033">
    <property type="component" value="Unassembled WGS sequence"/>
</dbReference>
<name>A0ACB8RDW5_9AGAM</name>
<keyword evidence="2" id="KW-1185">Reference proteome</keyword>